<evidence type="ECO:0000256" key="1">
    <source>
        <dbReference type="SAM" id="Phobius"/>
    </source>
</evidence>
<dbReference type="NCBIfam" id="TIGR00254">
    <property type="entry name" value="GGDEF"/>
    <property type="match status" value="1"/>
</dbReference>
<dbReference type="SMART" id="SM00065">
    <property type="entry name" value="GAF"/>
    <property type="match status" value="1"/>
</dbReference>
<dbReference type="Gene3D" id="3.30.450.20">
    <property type="entry name" value="PAS domain"/>
    <property type="match status" value="1"/>
</dbReference>
<dbReference type="EMBL" id="BMYU01000013">
    <property type="protein sequence ID" value="GGX54034.1"/>
    <property type="molecule type" value="Genomic_DNA"/>
</dbReference>
<keyword evidence="1" id="KW-0472">Membrane</keyword>
<dbReference type="PROSITE" id="PS50112">
    <property type="entry name" value="PAS"/>
    <property type="match status" value="1"/>
</dbReference>
<dbReference type="SMART" id="SM00267">
    <property type="entry name" value="GGDEF"/>
    <property type="match status" value="1"/>
</dbReference>
<evidence type="ECO:0000259" key="5">
    <source>
        <dbReference type="PROSITE" id="PS50887"/>
    </source>
</evidence>
<dbReference type="Pfam" id="PF00563">
    <property type="entry name" value="EAL"/>
    <property type="match status" value="1"/>
</dbReference>
<dbReference type="RefSeq" id="WP_189359035.1">
    <property type="nucleotide sequence ID" value="NZ_BMYU01000013.1"/>
</dbReference>
<evidence type="ECO:0000313" key="7">
    <source>
        <dbReference type="Proteomes" id="UP000653343"/>
    </source>
</evidence>
<gene>
    <name evidence="6" type="ORF">GCM10010946_35880</name>
</gene>
<evidence type="ECO:0000259" key="3">
    <source>
        <dbReference type="PROSITE" id="PS50113"/>
    </source>
</evidence>
<dbReference type="SUPFAM" id="SSF55073">
    <property type="entry name" value="Nucleotide cyclase"/>
    <property type="match status" value="1"/>
</dbReference>
<dbReference type="PROSITE" id="PS50113">
    <property type="entry name" value="PAC"/>
    <property type="match status" value="1"/>
</dbReference>
<keyword evidence="1" id="KW-0812">Transmembrane</keyword>
<dbReference type="InterPro" id="IPR000014">
    <property type="entry name" value="PAS"/>
</dbReference>
<name>A0ABQ2Y509_9BURK</name>
<dbReference type="PANTHER" id="PTHR44757:SF2">
    <property type="entry name" value="BIOFILM ARCHITECTURE MAINTENANCE PROTEIN MBAA"/>
    <property type="match status" value="1"/>
</dbReference>
<sequence>MAGKAASGQFKLSFWLTLVSFCAFAIAFGLYVRAEKEVDDVNDNRFVSHELTDELIRTSEDLTRFARAYVITGDTVYRQYFNEVMEVREGKRPRLPFGEYAFHDLTPTLESGSPAAVTTPSRPLLQLLREAGLSDKEYELLLVAKTNSDILAKLEKQAMNMAENPGRNVDLGRERAIRLLFDQEYRVAKLNILAPIAEAHRLMSFRLDLKLEESKKTANHILIAFLLLGMVTLGLFWRAYRQLQIILGGNVVDLQQCLAALGRGQFDTPSHQPDASPHSIMAGIQATRQQLARIDHELRAELEKSHRINQMYLALAQCNQSILRIEEKDDLFPRICQDAVILAGLKVAWVALCDPVKQEMQIVSESISGVLTGINKIPEAVVQRQFDFYFPHCCRGETVWYPDIQDPVQAEGWRSLAQQYHCGAIAALPLQVNHQAIGSFIVCAENPAAFDEVVRTLLTEFVVDVGHVLNRFELENERQHSLQIEELRGFLLEKVTASLTLHHFLEEAVNKMEAILPHCYCTVMLLDKDGETLRAGAIPSLPVFYSEAIDGVKVGPGVGSCGNAIATGERTIAEDLAVHPFWRDYWPLAQRAGLRSCWSEPIVSTSGKIYGAFAIYHADPRAPSAFDLQLLEMAAGLAALAIEHRQSLDAQHKLSQAVEQSSNAILITDSDIQIEYANASYLQNTGRRLQDIIGSRPSILSSGKTPPATYQEMWDQLRKGESWKGELINRYTDGTEHVDLTHISPIRDAKGQVTHFLAIQEDITDKKRNDERIRYLAHFDLLTGLPNRSLLEERARAAINHAERNQRRLALLFLDLDHFKDVNDTLGHSIGDSLLVEVANRLRQNLREEDVLSRLGGDEFIVMLTDVDEKSTERIAQKLISLVSTSFAIGGYELNVTPSIGIAVYPEDGADLETLLRNADAAMYRSKTQGRNTFSFFTREMQERSARHLELVNALRHALAGQQFALHYQPQISLTGRKLAGAEALLRWTHPVLGVVSPAEFIPVAEESGLILEIGEWVLRTALQQLKVWRDHGLSDFCMAVNLSAVQFRNKELPSLVQRLLEETGVPPDCLELELTESMAMHDPAAAIAMMNQLHAQGVRLSIDDFGTGYSSLSYLKKFKVYKLKIDKSFVHDVSEDPEDEAIISAVISMAHKLEMITIAEGVETPDQLSFLQGQGCDEIQGYFFSRPLPPDAFMRWVEHDLKTYLQ</sequence>
<feature type="transmembrane region" description="Helical" evidence="1">
    <location>
        <begin position="12"/>
        <end position="32"/>
    </location>
</feature>
<dbReference type="Pfam" id="PF00990">
    <property type="entry name" value="GGDEF"/>
    <property type="match status" value="1"/>
</dbReference>
<dbReference type="SMART" id="SM00086">
    <property type="entry name" value="PAC"/>
    <property type="match status" value="1"/>
</dbReference>
<dbReference type="NCBIfam" id="TIGR00229">
    <property type="entry name" value="sensory_box"/>
    <property type="match status" value="1"/>
</dbReference>
<accession>A0ABQ2Y509</accession>
<dbReference type="Gene3D" id="3.30.70.270">
    <property type="match status" value="1"/>
</dbReference>
<dbReference type="PANTHER" id="PTHR44757">
    <property type="entry name" value="DIGUANYLATE CYCLASE DGCP"/>
    <property type="match status" value="1"/>
</dbReference>
<dbReference type="Gene3D" id="3.20.20.450">
    <property type="entry name" value="EAL domain"/>
    <property type="match status" value="1"/>
</dbReference>
<feature type="domain" description="PAS" evidence="2">
    <location>
        <begin position="650"/>
        <end position="694"/>
    </location>
</feature>
<dbReference type="InterPro" id="IPR000160">
    <property type="entry name" value="GGDEF_dom"/>
</dbReference>
<dbReference type="InterPro" id="IPR052155">
    <property type="entry name" value="Biofilm_reg_signaling"/>
</dbReference>
<reference evidence="7" key="1">
    <citation type="journal article" date="2019" name="Int. J. Syst. Evol. Microbiol.">
        <title>The Global Catalogue of Microorganisms (GCM) 10K type strain sequencing project: providing services to taxonomists for standard genome sequencing and annotation.</title>
        <authorList>
            <consortium name="The Broad Institute Genomics Platform"/>
            <consortium name="The Broad Institute Genome Sequencing Center for Infectious Disease"/>
            <person name="Wu L."/>
            <person name="Ma J."/>
        </authorList>
    </citation>
    <scope>NUCLEOTIDE SEQUENCE [LARGE SCALE GENOMIC DNA]</scope>
    <source>
        <strain evidence="7">KCTC 23917</strain>
    </source>
</reference>
<dbReference type="InterPro" id="IPR029016">
    <property type="entry name" value="GAF-like_dom_sf"/>
</dbReference>
<evidence type="ECO:0000313" key="6">
    <source>
        <dbReference type="EMBL" id="GGX54034.1"/>
    </source>
</evidence>
<feature type="domain" description="GGDEF" evidence="5">
    <location>
        <begin position="807"/>
        <end position="939"/>
    </location>
</feature>
<dbReference type="InterPro" id="IPR035965">
    <property type="entry name" value="PAS-like_dom_sf"/>
</dbReference>
<dbReference type="Pfam" id="PF13426">
    <property type="entry name" value="PAS_9"/>
    <property type="match status" value="1"/>
</dbReference>
<dbReference type="SUPFAM" id="SSF55785">
    <property type="entry name" value="PYP-like sensor domain (PAS domain)"/>
    <property type="match status" value="1"/>
</dbReference>
<dbReference type="InterPro" id="IPR043128">
    <property type="entry name" value="Rev_trsase/Diguanyl_cyclase"/>
</dbReference>
<dbReference type="Proteomes" id="UP000653343">
    <property type="component" value="Unassembled WGS sequence"/>
</dbReference>
<keyword evidence="1" id="KW-1133">Transmembrane helix</keyword>
<dbReference type="Gene3D" id="3.30.450.40">
    <property type="match status" value="2"/>
</dbReference>
<feature type="transmembrane region" description="Helical" evidence="1">
    <location>
        <begin position="220"/>
        <end position="240"/>
    </location>
</feature>
<dbReference type="CDD" id="cd01949">
    <property type="entry name" value="GGDEF"/>
    <property type="match status" value="1"/>
</dbReference>
<dbReference type="InterPro" id="IPR029787">
    <property type="entry name" value="Nucleotide_cyclase"/>
</dbReference>
<dbReference type="InterPro" id="IPR035919">
    <property type="entry name" value="EAL_sf"/>
</dbReference>
<dbReference type="PROSITE" id="PS50887">
    <property type="entry name" value="GGDEF"/>
    <property type="match status" value="1"/>
</dbReference>
<protein>
    <submittedName>
        <fullName evidence="6">Uncharacterized protein</fullName>
    </submittedName>
</protein>
<dbReference type="CDD" id="cd01948">
    <property type="entry name" value="EAL"/>
    <property type="match status" value="1"/>
</dbReference>
<dbReference type="CDD" id="cd00130">
    <property type="entry name" value="PAS"/>
    <property type="match status" value="1"/>
</dbReference>
<dbReference type="InterPro" id="IPR003018">
    <property type="entry name" value="GAF"/>
</dbReference>
<keyword evidence="7" id="KW-1185">Reference proteome</keyword>
<organism evidence="6 7">
    <name type="scientific">Undibacterium squillarum</name>
    <dbReference type="NCBI Taxonomy" id="1131567"/>
    <lineage>
        <taxon>Bacteria</taxon>
        <taxon>Pseudomonadati</taxon>
        <taxon>Pseudomonadota</taxon>
        <taxon>Betaproteobacteria</taxon>
        <taxon>Burkholderiales</taxon>
        <taxon>Oxalobacteraceae</taxon>
        <taxon>Undibacterium</taxon>
    </lineage>
</organism>
<dbReference type="SMART" id="SM00091">
    <property type="entry name" value="PAS"/>
    <property type="match status" value="1"/>
</dbReference>
<feature type="domain" description="PAC" evidence="3">
    <location>
        <begin position="721"/>
        <end position="775"/>
    </location>
</feature>
<dbReference type="InterPro" id="IPR001633">
    <property type="entry name" value="EAL_dom"/>
</dbReference>
<comment type="caution">
    <text evidence="6">The sequence shown here is derived from an EMBL/GenBank/DDBJ whole genome shotgun (WGS) entry which is preliminary data.</text>
</comment>
<evidence type="ECO:0000259" key="2">
    <source>
        <dbReference type="PROSITE" id="PS50112"/>
    </source>
</evidence>
<evidence type="ECO:0000259" key="4">
    <source>
        <dbReference type="PROSITE" id="PS50883"/>
    </source>
</evidence>
<dbReference type="InterPro" id="IPR000700">
    <property type="entry name" value="PAS-assoc_C"/>
</dbReference>
<dbReference type="PROSITE" id="PS50883">
    <property type="entry name" value="EAL"/>
    <property type="match status" value="1"/>
</dbReference>
<proteinExistence type="predicted"/>
<dbReference type="Pfam" id="PF13185">
    <property type="entry name" value="GAF_2"/>
    <property type="match status" value="1"/>
</dbReference>
<dbReference type="SMART" id="SM00052">
    <property type="entry name" value="EAL"/>
    <property type="match status" value="1"/>
</dbReference>
<dbReference type="SUPFAM" id="SSF141868">
    <property type="entry name" value="EAL domain-like"/>
    <property type="match status" value="1"/>
</dbReference>
<dbReference type="SUPFAM" id="SSF55781">
    <property type="entry name" value="GAF domain-like"/>
    <property type="match status" value="2"/>
</dbReference>
<feature type="domain" description="EAL" evidence="4">
    <location>
        <begin position="948"/>
        <end position="1202"/>
    </location>
</feature>
<dbReference type="InterPro" id="IPR001610">
    <property type="entry name" value="PAC"/>
</dbReference>